<dbReference type="RefSeq" id="WP_191169757.1">
    <property type="nucleotide sequence ID" value="NZ_JACXZS010000001.1"/>
</dbReference>
<evidence type="ECO:0000256" key="5">
    <source>
        <dbReference type="ARBA" id="ARBA00023001"/>
    </source>
</evidence>
<dbReference type="PANTHER" id="PTHR10353:SF36">
    <property type="entry name" value="LP05116P"/>
    <property type="match status" value="1"/>
</dbReference>
<gene>
    <name evidence="10" type="ORF">IF188_00075</name>
</gene>
<name>A0ABR8NHA9_9MICO</name>
<dbReference type="EC" id="3.2.1.21" evidence="3 9"/>
<protein>
    <recommendedName>
        <fullName evidence="3 9">Beta-glucosidase</fullName>
        <ecNumber evidence="3 9">3.2.1.21</ecNumber>
    </recommendedName>
</protein>
<evidence type="ECO:0000256" key="3">
    <source>
        <dbReference type="ARBA" id="ARBA00012744"/>
    </source>
</evidence>
<evidence type="ECO:0000256" key="2">
    <source>
        <dbReference type="ARBA" id="ARBA00010838"/>
    </source>
</evidence>
<evidence type="ECO:0000256" key="7">
    <source>
        <dbReference type="ARBA" id="ARBA00023295"/>
    </source>
</evidence>
<evidence type="ECO:0000256" key="9">
    <source>
        <dbReference type="RuleBase" id="RU361175"/>
    </source>
</evidence>
<evidence type="ECO:0000256" key="1">
    <source>
        <dbReference type="ARBA" id="ARBA00000448"/>
    </source>
</evidence>
<dbReference type="PANTHER" id="PTHR10353">
    <property type="entry name" value="GLYCOSYL HYDROLASE"/>
    <property type="match status" value="1"/>
</dbReference>
<keyword evidence="7 9" id="KW-0326">Glycosidase</keyword>
<keyword evidence="11" id="KW-1185">Reference proteome</keyword>
<dbReference type="Proteomes" id="UP000598426">
    <property type="component" value="Unassembled WGS sequence"/>
</dbReference>
<dbReference type="EMBL" id="JACXZS010000001">
    <property type="protein sequence ID" value="MBD3940092.1"/>
    <property type="molecule type" value="Genomic_DNA"/>
</dbReference>
<keyword evidence="4 9" id="KW-0378">Hydrolase</keyword>
<keyword evidence="8" id="KW-0624">Polysaccharide degradation</keyword>
<evidence type="ECO:0000313" key="11">
    <source>
        <dbReference type="Proteomes" id="UP000598426"/>
    </source>
</evidence>
<dbReference type="SUPFAM" id="SSF51445">
    <property type="entry name" value="(Trans)glycosidases"/>
    <property type="match status" value="1"/>
</dbReference>
<dbReference type="InterPro" id="IPR017853">
    <property type="entry name" value="GH"/>
</dbReference>
<comment type="caution">
    <text evidence="10">The sequence shown here is derived from an EMBL/GenBank/DDBJ whole genome shotgun (WGS) entry which is preliminary data.</text>
</comment>
<dbReference type="InterPro" id="IPR017736">
    <property type="entry name" value="Glyco_hydro_1_beta-glucosidase"/>
</dbReference>
<dbReference type="PRINTS" id="PR00131">
    <property type="entry name" value="GLHYDRLASE1"/>
</dbReference>
<keyword evidence="6" id="KW-0119">Carbohydrate metabolism</keyword>
<dbReference type="Pfam" id="PF00232">
    <property type="entry name" value="Glyco_hydro_1"/>
    <property type="match status" value="1"/>
</dbReference>
<evidence type="ECO:0000256" key="4">
    <source>
        <dbReference type="ARBA" id="ARBA00022801"/>
    </source>
</evidence>
<comment type="similarity">
    <text evidence="2 9">Belongs to the glycosyl hydrolase 1 family.</text>
</comment>
<sequence length="479" mass="52046">MDRTAFPPGFVWGTATASYQIEGATVADGRLPSIWDTFSRRPGAIADGSTGDIADDHYHRFREDVALMADLGLDAYRFSLAWPRIQPDGRGGVNRAGIDFYRRLVDALLEHGITPWATLYHWDLPQTLEDEGGWMQRDTASRFAEYTALAVEGLGDVVSHWITLNEPWCSAFLGYASGHHAPGRHEGSGSARAAHHLLLAHGWGLDEIRRHSPAATAGITLNLYSVRAASDSADDLDAARRIDGLSNRLFLDPVLRGGYPADVVADLGESAWFAENVSEQDLAAISAPIDFLGVNFYSRHTVAAGAPADHALTTDAAGFEAQQAAPSAYPGSEAVAFVGTDAPRTQMGWEIHPDALVDVLEMAADRAPGLPLYITENGSAYEDVVGPDGTVDDPERTAYLRLHVDACSEAIRRGLPLRGYFAWSLIDNFEWAWGYTRRFGIVHVDYDTMRRTPKQSGRWFARFLGGPLAQPAGSAAGHG</sequence>
<dbReference type="InterPro" id="IPR001360">
    <property type="entry name" value="Glyco_hydro_1"/>
</dbReference>
<evidence type="ECO:0000256" key="6">
    <source>
        <dbReference type="ARBA" id="ARBA00023277"/>
    </source>
</evidence>
<dbReference type="Gene3D" id="3.20.20.80">
    <property type="entry name" value="Glycosidases"/>
    <property type="match status" value="1"/>
</dbReference>
<keyword evidence="5" id="KW-0136">Cellulose degradation</keyword>
<dbReference type="PROSITE" id="PS00653">
    <property type="entry name" value="GLYCOSYL_HYDROL_F1_2"/>
    <property type="match status" value="1"/>
</dbReference>
<accession>A0ABR8NHA9</accession>
<proteinExistence type="inferred from homology"/>
<dbReference type="GO" id="GO:0004565">
    <property type="term" value="F:beta-galactosidase activity"/>
    <property type="evidence" value="ECO:0007669"/>
    <property type="project" value="UniProtKB-EC"/>
</dbReference>
<dbReference type="InterPro" id="IPR033132">
    <property type="entry name" value="GH_1_N_CS"/>
</dbReference>
<organism evidence="10 11">
    <name type="scientific">Microbacterium helvum</name>
    <dbReference type="NCBI Taxonomy" id="2773713"/>
    <lineage>
        <taxon>Bacteria</taxon>
        <taxon>Bacillati</taxon>
        <taxon>Actinomycetota</taxon>
        <taxon>Actinomycetes</taxon>
        <taxon>Micrococcales</taxon>
        <taxon>Microbacteriaceae</taxon>
        <taxon>Microbacterium</taxon>
    </lineage>
</organism>
<dbReference type="NCBIfam" id="TIGR03356">
    <property type="entry name" value="BGL"/>
    <property type="match status" value="1"/>
</dbReference>
<evidence type="ECO:0000313" key="10">
    <source>
        <dbReference type="EMBL" id="MBD3940092.1"/>
    </source>
</evidence>
<evidence type="ECO:0000256" key="8">
    <source>
        <dbReference type="ARBA" id="ARBA00023326"/>
    </source>
</evidence>
<reference evidence="10 11" key="1">
    <citation type="submission" date="2020-09" db="EMBL/GenBank/DDBJ databases">
        <title>Isolation and identification of active actinomycetes.</title>
        <authorList>
            <person name="Li X."/>
        </authorList>
    </citation>
    <scope>NUCLEOTIDE SEQUENCE [LARGE SCALE GENOMIC DNA]</scope>
    <source>
        <strain evidence="10 11">NEAU-LLC</strain>
    </source>
</reference>
<comment type="catalytic activity">
    <reaction evidence="1 9">
        <text>Hydrolysis of terminal, non-reducing beta-D-glucosyl residues with release of beta-D-glucose.</text>
        <dbReference type="EC" id="3.2.1.21"/>
    </reaction>
</comment>